<accession>R7Z4K3</accession>
<gene>
    <name evidence="4" type="ORF">W97_08212</name>
</gene>
<dbReference type="Pfam" id="PF04603">
    <property type="entry name" value="Mog1"/>
    <property type="match status" value="1"/>
</dbReference>
<name>R7Z4K3_CONA1</name>
<dbReference type="Gene3D" id="3.40.1000.10">
    <property type="entry name" value="Mog1/PsbP, alpha/beta/alpha sandwich"/>
    <property type="match status" value="1"/>
</dbReference>
<evidence type="ECO:0008006" key="6">
    <source>
        <dbReference type="Google" id="ProtNLM"/>
    </source>
</evidence>
<keyword evidence="2" id="KW-0813">Transport</keyword>
<dbReference type="GeneID" id="19905523"/>
<dbReference type="RefSeq" id="XP_007784271.1">
    <property type="nucleotide sequence ID" value="XM_007786081.1"/>
</dbReference>
<reference evidence="5" key="1">
    <citation type="submission" date="2012-06" db="EMBL/GenBank/DDBJ databases">
        <title>The genome sequence of Coniosporium apollinis CBS 100218.</title>
        <authorList>
            <consortium name="The Broad Institute Genome Sequencing Platform"/>
            <person name="Cuomo C."/>
            <person name="Gorbushina A."/>
            <person name="Noack S."/>
            <person name="Walker B."/>
            <person name="Young S.K."/>
            <person name="Zeng Q."/>
            <person name="Gargeya S."/>
            <person name="Fitzgerald M."/>
            <person name="Haas B."/>
            <person name="Abouelleil A."/>
            <person name="Alvarado L."/>
            <person name="Arachchi H.M."/>
            <person name="Berlin A.M."/>
            <person name="Chapman S.B."/>
            <person name="Goldberg J."/>
            <person name="Griggs A."/>
            <person name="Gujja S."/>
            <person name="Hansen M."/>
            <person name="Howarth C."/>
            <person name="Imamovic A."/>
            <person name="Larimer J."/>
            <person name="McCowan C."/>
            <person name="Montmayeur A."/>
            <person name="Murphy C."/>
            <person name="Neiman D."/>
            <person name="Pearson M."/>
            <person name="Priest M."/>
            <person name="Roberts A."/>
            <person name="Saif S."/>
            <person name="Shea T."/>
            <person name="Sisk P."/>
            <person name="Sykes S."/>
            <person name="Wortman J."/>
            <person name="Nusbaum C."/>
            <person name="Birren B."/>
        </authorList>
    </citation>
    <scope>NUCLEOTIDE SEQUENCE [LARGE SCALE GENOMIC DNA]</scope>
    <source>
        <strain evidence="5">CBS 100218</strain>
    </source>
</reference>
<dbReference type="GO" id="GO:0005634">
    <property type="term" value="C:nucleus"/>
    <property type="evidence" value="ECO:0007669"/>
    <property type="project" value="TreeGrafter"/>
</dbReference>
<dbReference type="GO" id="GO:0031267">
    <property type="term" value="F:small GTPase binding"/>
    <property type="evidence" value="ECO:0007669"/>
    <property type="project" value="TreeGrafter"/>
</dbReference>
<evidence type="ECO:0000256" key="2">
    <source>
        <dbReference type="ARBA" id="ARBA00022448"/>
    </source>
</evidence>
<protein>
    <recommendedName>
        <fullName evidence="6">Mog1p/PsbP-like protein</fullName>
    </recommendedName>
</protein>
<comment type="similarity">
    <text evidence="1">Belongs to the MOG1 family.</text>
</comment>
<dbReference type="AlphaFoldDB" id="R7Z4K3"/>
<dbReference type="InterPro" id="IPR016123">
    <property type="entry name" value="Mog1/PsbP_a/b/a-sand"/>
</dbReference>
<dbReference type="OrthoDB" id="10255285at2759"/>
<proteinExistence type="inferred from homology"/>
<dbReference type="Proteomes" id="UP000016924">
    <property type="component" value="Unassembled WGS sequence"/>
</dbReference>
<dbReference type="GO" id="GO:0005085">
    <property type="term" value="F:guanyl-nucleotide exchange factor activity"/>
    <property type="evidence" value="ECO:0007669"/>
    <property type="project" value="TreeGrafter"/>
</dbReference>
<dbReference type="EMBL" id="JH767603">
    <property type="protein sequence ID" value="EON68954.1"/>
    <property type="molecule type" value="Genomic_DNA"/>
</dbReference>
<keyword evidence="3" id="KW-0653">Protein transport</keyword>
<dbReference type="PANTHER" id="PTHR15837:SF0">
    <property type="entry name" value="RAN GUANINE NUCLEOTIDE RELEASE FACTOR"/>
    <property type="match status" value="1"/>
</dbReference>
<evidence type="ECO:0000313" key="4">
    <source>
        <dbReference type="EMBL" id="EON68954.1"/>
    </source>
</evidence>
<evidence type="ECO:0000256" key="1">
    <source>
        <dbReference type="ARBA" id="ARBA00010307"/>
    </source>
</evidence>
<evidence type="ECO:0000256" key="3">
    <source>
        <dbReference type="ARBA" id="ARBA00022927"/>
    </source>
</evidence>
<sequence>MATSKSTPLFGGAITVDLPSTFSDVSNIRQVPDHQEVYLDSNGFASVMFDILERVGEAEAATDEQALKYHFNDIVSGTGDRTEMYMPGDAPLAKLPTTRALTLLATQHPTTKRNPKDADFTVIQLILIRLVSQETDVVISVNVPHVPGENRDQDVDVTAEKMATAKGIRDQILQTFEVRDWGLFGQ</sequence>
<dbReference type="PANTHER" id="PTHR15837">
    <property type="entry name" value="RAN GUANINE NUCLEOTIDE RELEASE FACTOR"/>
    <property type="match status" value="1"/>
</dbReference>
<dbReference type="InterPro" id="IPR007681">
    <property type="entry name" value="Mog1"/>
</dbReference>
<dbReference type="GO" id="GO:0006606">
    <property type="term" value="P:protein import into nucleus"/>
    <property type="evidence" value="ECO:0007669"/>
    <property type="project" value="TreeGrafter"/>
</dbReference>
<dbReference type="OMA" id="ECSSAWM"/>
<dbReference type="HOGENOM" id="CLU_081345_1_2_1"/>
<evidence type="ECO:0000313" key="5">
    <source>
        <dbReference type="Proteomes" id="UP000016924"/>
    </source>
</evidence>
<keyword evidence="5" id="KW-1185">Reference proteome</keyword>
<dbReference type="eggNOG" id="KOG3329">
    <property type="taxonomic scope" value="Eukaryota"/>
</dbReference>
<dbReference type="SUPFAM" id="SSF55724">
    <property type="entry name" value="Mog1p/PsbP-like"/>
    <property type="match status" value="1"/>
</dbReference>
<organism evidence="4 5">
    <name type="scientific">Coniosporium apollinis (strain CBS 100218)</name>
    <name type="common">Rock-inhabiting black yeast</name>
    <dbReference type="NCBI Taxonomy" id="1168221"/>
    <lineage>
        <taxon>Eukaryota</taxon>
        <taxon>Fungi</taxon>
        <taxon>Dikarya</taxon>
        <taxon>Ascomycota</taxon>
        <taxon>Pezizomycotina</taxon>
        <taxon>Dothideomycetes</taxon>
        <taxon>Dothideomycetes incertae sedis</taxon>
        <taxon>Coniosporium</taxon>
    </lineage>
</organism>
<dbReference type="STRING" id="1168221.R7Z4K3"/>